<sequence>MPEEVGPSDFDDQTLLAPFGKKDESLTTRMLAEDFNVNQSTALRQQQSRWRISKHAHCKKAMWWDRSARGIDRLQSKWEAVIGVDGDYAPE</sequence>
<accession>A0A8X6YKR9</accession>
<name>A0A8X6YKR9_9ARAC</name>
<comment type="caution">
    <text evidence="1">The sequence shown here is derived from an EMBL/GenBank/DDBJ whole genome shotgun (WGS) entry which is preliminary data.</text>
</comment>
<dbReference type="Proteomes" id="UP000886998">
    <property type="component" value="Unassembled WGS sequence"/>
</dbReference>
<reference evidence="1" key="1">
    <citation type="submission" date="2020-08" db="EMBL/GenBank/DDBJ databases">
        <title>Multicomponent nature underlies the extraordinary mechanical properties of spider dragline silk.</title>
        <authorList>
            <person name="Kono N."/>
            <person name="Nakamura H."/>
            <person name="Mori M."/>
            <person name="Yoshida Y."/>
            <person name="Ohtoshi R."/>
            <person name="Malay A.D."/>
            <person name="Moran D.A.P."/>
            <person name="Tomita M."/>
            <person name="Numata K."/>
            <person name="Arakawa K."/>
        </authorList>
    </citation>
    <scope>NUCLEOTIDE SEQUENCE</scope>
</reference>
<organism evidence="1 2">
    <name type="scientific">Trichonephila inaurata madagascariensis</name>
    <dbReference type="NCBI Taxonomy" id="2747483"/>
    <lineage>
        <taxon>Eukaryota</taxon>
        <taxon>Metazoa</taxon>
        <taxon>Ecdysozoa</taxon>
        <taxon>Arthropoda</taxon>
        <taxon>Chelicerata</taxon>
        <taxon>Arachnida</taxon>
        <taxon>Araneae</taxon>
        <taxon>Araneomorphae</taxon>
        <taxon>Entelegynae</taxon>
        <taxon>Araneoidea</taxon>
        <taxon>Nephilidae</taxon>
        <taxon>Trichonephila</taxon>
        <taxon>Trichonephila inaurata</taxon>
    </lineage>
</organism>
<keyword evidence="2" id="KW-1185">Reference proteome</keyword>
<evidence type="ECO:0000313" key="2">
    <source>
        <dbReference type="Proteomes" id="UP000886998"/>
    </source>
</evidence>
<evidence type="ECO:0000313" key="1">
    <source>
        <dbReference type="EMBL" id="GFY74741.1"/>
    </source>
</evidence>
<dbReference type="OrthoDB" id="6433552at2759"/>
<gene>
    <name evidence="1" type="ORF">TNIN_163031</name>
</gene>
<protein>
    <submittedName>
        <fullName evidence="1">Uncharacterized protein</fullName>
    </submittedName>
</protein>
<proteinExistence type="predicted"/>
<dbReference type="AlphaFoldDB" id="A0A8X6YKR9"/>
<dbReference type="EMBL" id="BMAV01020927">
    <property type="protein sequence ID" value="GFY74741.1"/>
    <property type="molecule type" value="Genomic_DNA"/>
</dbReference>